<organism evidence="1 2">
    <name type="scientific">Phyllosticta capitalensis</name>
    <dbReference type="NCBI Taxonomy" id="121624"/>
    <lineage>
        <taxon>Eukaryota</taxon>
        <taxon>Fungi</taxon>
        <taxon>Dikarya</taxon>
        <taxon>Ascomycota</taxon>
        <taxon>Pezizomycotina</taxon>
        <taxon>Dothideomycetes</taxon>
        <taxon>Dothideomycetes incertae sedis</taxon>
        <taxon>Botryosphaeriales</taxon>
        <taxon>Phyllostictaceae</taxon>
        <taxon>Phyllosticta</taxon>
    </lineage>
</organism>
<name>A0ABR1YH91_9PEZI</name>
<proteinExistence type="predicted"/>
<gene>
    <name evidence="1" type="ORF">HDK90DRAFT_493433</name>
</gene>
<comment type="caution">
    <text evidence="1">The sequence shown here is derived from an EMBL/GenBank/DDBJ whole genome shotgun (WGS) entry which is preliminary data.</text>
</comment>
<evidence type="ECO:0000313" key="1">
    <source>
        <dbReference type="EMBL" id="KAK8229225.1"/>
    </source>
</evidence>
<feature type="non-terminal residue" evidence="1">
    <location>
        <position position="225"/>
    </location>
</feature>
<accession>A0ABR1YH91</accession>
<sequence>MAPGIQDSSLFMDVELSLNRRALKYLHLALVNRNRRQDAEIVRRHAMCPSIYTTVPSTCTEYQELQELFESLGEDFEFPNGVEALVLKVHSGGFPLSFEPFAYGINPRALAEWPGYSDDFDRIKEERANRAKRPHVADDNPSTAKRVRTCQNISPAGQVETMGNEWTGCKARMMGRNFIFKTLKAAWHNGSTQSSSRDAYTQEALRHPFIAVGSPLLSSSNVTPL</sequence>
<keyword evidence="2" id="KW-1185">Reference proteome</keyword>
<protein>
    <submittedName>
        <fullName evidence="1">Uncharacterized protein</fullName>
    </submittedName>
</protein>
<evidence type="ECO:0000313" key="2">
    <source>
        <dbReference type="Proteomes" id="UP001492380"/>
    </source>
</evidence>
<dbReference type="Proteomes" id="UP001492380">
    <property type="component" value="Unassembled WGS sequence"/>
</dbReference>
<reference evidence="1 2" key="1">
    <citation type="submission" date="2024-04" db="EMBL/GenBank/DDBJ databases">
        <title>Phyllosticta paracitricarpa is synonymous to the EU quarantine fungus P. citricarpa based on phylogenomic analyses.</title>
        <authorList>
            <consortium name="Lawrence Berkeley National Laboratory"/>
            <person name="Van Ingen-Buijs V.A."/>
            <person name="Van Westerhoven A.C."/>
            <person name="Haridas S."/>
            <person name="Skiadas P."/>
            <person name="Martin F."/>
            <person name="Groenewald J.Z."/>
            <person name="Crous P.W."/>
            <person name="Seidl M.F."/>
        </authorList>
    </citation>
    <scope>NUCLEOTIDE SEQUENCE [LARGE SCALE GENOMIC DNA]</scope>
    <source>
        <strain evidence="1 2">CBS 123374</strain>
    </source>
</reference>
<dbReference type="EMBL" id="JBBWRZ010000009">
    <property type="protein sequence ID" value="KAK8229225.1"/>
    <property type="molecule type" value="Genomic_DNA"/>
</dbReference>